<keyword evidence="2" id="KW-1185">Reference proteome</keyword>
<evidence type="ECO:0000313" key="2">
    <source>
        <dbReference type="Proteomes" id="UP000297734"/>
    </source>
</evidence>
<gene>
    <name evidence="1" type="ORF">DYL61_26065</name>
</gene>
<name>A0A4Z0ANF2_9PSED</name>
<sequence>MNITSSAATGQISKQDPGYKIKDPKKVVTDFTVKSDEQAAKALKLKDEQIADLKKFLKNYDMTYITNAELKKVGRKLYENKLINEQAFGVFIDGTNAVDEKGKQANLNVKFNAIALFDQRLEEQTAWLPTYSEQTKKEPLFWPWRQGMIDANRAINALAYFANSARSDLSVDERA</sequence>
<reference evidence="1 2" key="1">
    <citation type="journal article" date="2019" name="Syst. Appl. Microbiol.">
        <title>New species of pathogenic Pseudomonas isolated from citrus in Tunisia: Proposal of Pseudomonas kairouanensis sp. nov. and Pseudomonas nabeulensis sp. nov.</title>
        <authorList>
            <person name="Oueslati M."/>
            <person name="Mulet M."/>
            <person name="Gomila M."/>
            <person name="Berge O."/>
            <person name="Hajlaoui M.R."/>
            <person name="Lalucat J."/>
            <person name="Sadfi-Zouaoui N."/>
            <person name="Garcia-Valdes E."/>
        </authorList>
    </citation>
    <scope>NUCLEOTIDE SEQUENCE [LARGE SCALE GENOMIC DNA]</scope>
    <source>
        <strain evidence="1 2">E10B</strain>
    </source>
</reference>
<evidence type="ECO:0000313" key="1">
    <source>
        <dbReference type="EMBL" id="TFY87468.1"/>
    </source>
</evidence>
<dbReference type="OrthoDB" id="7022702at2"/>
<dbReference type="AlphaFoldDB" id="A0A4Z0ANF2"/>
<accession>A0A4Z0ANF2</accession>
<dbReference type="RefSeq" id="WP_135310723.1">
    <property type="nucleotide sequence ID" value="NZ_QUZT01000069.1"/>
</dbReference>
<dbReference type="EMBL" id="QUZT01000069">
    <property type="protein sequence ID" value="TFY87468.1"/>
    <property type="molecule type" value="Genomic_DNA"/>
</dbReference>
<comment type="caution">
    <text evidence="1">The sequence shown here is derived from an EMBL/GenBank/DDBJ whole genome shotgun (WGS) entry which is preliminary data.</text>
</comment>
<proteinExistence type="predicted"/>
<protein>
    <submittedName>
        <fullName evidence="1">Uncharacterized protein</fullName>
    </submittedName>
</protein>
<organism evidence="1 2">
    <name type="scientific">Pseudomonas nabeulensis</name>
    <dbReference type="NCBI Taxonomy" id="2293833"/>
    <lineage>
        <taxon>Bacteria</taxon>
        <taxon>Pseudomonadati</taxon>
        <taxon>Pseudomonadota</taxon>
        <taxon>Gammaproteobacteria</taxon>
        <taxon>Pseudomonadales</taxon>
        <taxon>Pseudomonadaceae</taxon>
        <taxon>Pseudomonas</taxon>
    </lineage>
</organism>
<dbReference type="Proteomes" id="UP000297734">
    <property type="component" value="Unassembled WGS sequence"/>
</dbReference>